<dbReference type="EMBL" id="NKQK01000015">
    <property type="protein sequence ID" value="PSS10126.1"/>
    <property type="molecule type" value="Genomic_DNA"/>
</dbReference>
<dbReference type="STRING" id="1590841.A0A2R6QL57"/>
<evidence type="ECO:0000313" key="3">
    <source>
        <dbReference type="EMBL" id="PSS10126.1"/>
    </source>
</evidence>
<comment type="similarity">
    <text evidence="1">Belongs to the cullin family.</text>
</comment>
<evidence type="ECO:0000256" key="1">
    <source>
        <dbReference type="ARBA" id="ARBA00006019"/>
    </source>
</evidence>
<organism evidence="3 4">
    <name type="scientific">Actinidia chinensis var. chinensis</name>
    <name type="common">Chinese soft-hair kiwi</name>
    <dbReference type="NCBI Taxonomy" id="1590841"/>
    <lineage>
        <taxon>Eukaryota</taxon>
        <taxon>Viridiplantae</taxon>
        <taxon>Streptophyta</taxon>
        <taxon>Embryophyta</taxon>
        <taxon>Tracheophyta</taxon>
        <taxon>Spermatophyta</taxon>
        <taxon>Magnoliopsida</taxon>
        <taxon>eudicotyledons</taxon>
        <taxon>Gunneridae</taxon>
        <taxon>Pentapetalae</taxon>
        <taxon>asterids</taxon>
        <taxon>Ericales</taxon>
        <taxon>Actinidiaceae</taxon>
        <taxon>Actinidia</taxon>
    </lineage>
</organism>
<protein>
    <submittedName>
        <fullName evidence="3">Cullin-1 like</fullName>
    </submittedName>
</protein>
<dbReference type="OrthoDB" id="1929542at2759"/>
<sequence>CAFFFSRVRYYGTYTKLLFEKFVGALQDCIVSIILPSLEGKEGVAFLMEIMENWAKYKTMAHWLVRFFHPLRGYCSNAKGTQLNDLPFHLICDWVFDPMWGKLRGEVIHLINLQRGGGVVNGDLLKAVIELIAEIEIRGRRNYFRNFEQELIADAVNRYGNLAAKWFLICSLNEYMEKATRCILMEERSTNYYLPQTTMKNVIEVNIVVRNL</sequence>
<dbReference type="InterPro" id="IPR045093">
    <property type="entry name" value="Cullin"/>
</dbReference>
<comment type="caution">
    <text evidence="3">The sequence shown here is derived from an EMBL/GenBank/DDBJ whole genome shotgun (WGS) entry which is preliminary data.</text>
</comment>
<dbReference type="GO" id="GO:0031625">
    <property type="term" value="F:ubiquitin protein ligase binding"/>
    <property type="evidence" value="ECO:0007669"/>
    <property type="project" value="InterPro"/>
</dbReference>
<proteinExistence type="inferred from homology"/>
<dbReference type="GO" id="GO:0006511">
    <property type="term" value="P:ubiquitin-dependent protein catabolic process"/>
    <property type="evidence" value="ECO:0007669"/>
    <property type="project" value="InterPro"/>
</dbReference>
<feature type="domain" description="Cullin N-terminal" evidence="2">
    <location>
        <begin position="15"/>
        <end position="205"/>
    </location>
</feature>
<dbReference type="InterPro" id="IPR016159">
    <property type="entry name" value="Cullin_repeat-like_dom_sf"/>
</dbReference>
<gene>
    <name evidence="3" type="ORF">CEY00_Acc17275</name>
</gene>
<keyword evidence="4" id="KW-1185">Reference proteome</keyword>
<dbReference type="InParanoid" id="A0A2R6QL57"/>
<accession>A0A2R6QL57</accession>
<dbReference type="PANTHER" id="PTHR11932">
    <property type="entry name" value="CULLIN"/>
    <property type="match status" value="1"/>
</dbReference>
<dbReference type="Gene3D" id="1.20.1310.10">
    <property type="entry name" value="Cullin Repeats"/>
    <property type="match status" value="2"/>
</dbReference>
<dbReference type="SUPFAM" id="SSF74788">
    <property type="entry name" value="Cullin repeat-like"/>
    <property type="match status" value="1"/>
</dbReference>
<dbReference type="Proteomes" id="UP000241394">
    <property type="component" value="Chromosome LG15"/>
</dbReference>
<dbReference type="Gramene" id="PSS10126">
    <property type="protein sequence ID" value="PSS10126"/>
    <property type="gene ID" value="CEY00_Acc17275"/>
</dbReference>
<reference evidence="4" key="2">
    <citation type="journal article" date="2018" name="BMC Genomics">
        <title>A manually annotated Actinidia chinensis var. chinensis (kiwifruit) genome highlights the challenges associated with draft genomes and gene prediction in plants.</title>
        <authorList>
            <person name="Pilkington S.M."/>
            <person name="Crowhurst R."/>
            <person name="Hilario E."/>
            <person name="Nardozza S."/>
            <person name="Fraser L."/>
            <person name="Peng Y."/>
            <person name="Gunaseelan K."/>
            <person name="Simpson R."/>
            <person name="Tahir J."/>
            <person name="Deroles S.C."/>
            <person name="Templeton K."/>
            <person name="Luo Z."/>
            <person name="Davy M."/>
            <person name="Cheng C."/>
            <person name="McNeilage M."/>
            <person name="Scaglione D."/>
            <person name="Liu Y."/>
            <person name="Zhang Q."/>
            <person name="Datson P."/>
            <person name="De Silva N."/>
            <person name="Gardiner S.E."/>
            <person name="Bassett H."/>
            <person name="Chagne D."/>
            <person name="McCallum J."/>
            <person name="Dzierzon H."/>
            <person name="Deng C."/>
            <person name="Wang Y.Y."/>
            <person name="Barron L."/>
            <person name="Manako K."/>
            <person name="Bowen J."/>
            <person name="Foster T.M."/>
            <person name="Erridge Z.A."/>
            <person name="Tiffin H."/>
            <person name="Waite C.N."/>
            <person name="Davies K.M."/>
            <person name="Grierson E.P."/>
            <person name="Laing W.A."/>
            <person name="Kirk R."/>
            <person name="Chen X."/>
            <person name="Wood M."/>
            <person name="Montefiori M."/>
            <person name="Brummell D.A."/>
            <person name="Schwinn K.E."/>
            <person name="Catanach A."/>
            <person name="Fullerton C."/>
            <person name="Li D."/>
            <person name="Meiyalaghan S."/>
            <person name="Nieuwenhuizen N."/>
            <person name="Read N."/>
            <person name="Prakash R."/>
            <person name="Hunter D."/>
            <person name="Zhang H."/>
            <person name="McKenzie M."/>
            <person name="Knabel M."/>
            <person name="Harris A."/>
            <person name="Allan A.C."/>
            <person name="Gleave A."/>
            <person name="Chen A."/>
            <person name="Janssen B.J."/>
            <person name="Plunkett B."/>
            <person name="Ampomah-Dwamena C."/>
            <person name="Voogd C."/>
            <person name="Leif D."/>
            <person name="Lafferty D."/>
            <person name="Souleyre E.J.F."/>
            <person name="Varkonyi-Gasic E."/>
            <person name="Gambi F."/>
            <person name="Hanley J."/>
            <person name="Yao J.L."/>
            <person name="Cheung J."/>
            <person name="David K.M."/>
            <person name="Warren B."/>
            <person name="Marsh K."/>
            <person name="Snowden K.C."/>
            <person name="Lin-Wang K."/>
            <person name="Brian L."/>
            <person name="Martinez-Sanchez M."/>
            <person name="Wang M."/>
            <person name="Ileperuma N."/>
            <person name="Macnee N."/>
            <person name="Campin R."/>
            <person name="McAtee P."/>
            <person name="Drummond R.S.M."/>
            <person name="Espley R.V."/>
            <person name="Ireland H.S."/>
            <person name="Wu R."/>
            <person name="Atkinson R.G."/>
            <person name="Karunairetnam S."/>
            <person name="Bulley S."/>
            <person name="Chunkath S."/>
            <person name="Hanley Z."/>
            <person name="Storey R."/>
            <person name="Thrimawithana A.H."/>
            <person name="Thomson S."/>
            <person name="David C."/>
            <person name="Testolin R."/>
            <person name="Huang H."/>
            <person name="Hellens R.P."/>
            <person name="Schaffer R.J."/>
        </authorList>
    </citation>
    <scope>NUCLEOTIDE SEQUENCE [LARGE SCALE GENOMIC DNA]</scope>
    <source>
        <strain evidence="4">cv. Red5</strain>
    </source>
</reference>
<evidence type="ECO:0000313" key="4">
    <source>
        <dbReference type="Proteomes" id="UP000241394"/>
    </source>
</evidence>
<dbReference type="Pfam" id="PF00888">
    <property type="entry name" value="Cullin"/>
    <property type="match status" value="1"/>
</dbReference>
<reference evidence="3 4" key="1">
    <citation type="submission" date="2017-07" db="EMBL/GenBank/DDBJ databases">
        <title>An improved, manually edited Actinidia chinensis var. chinensis (kiwifruit) genome highlights the challenges associated with draft genomes and gene prediction in plants.</title>
        <authorList>
            <person name="Pilkington S."/>
            <person name="Crowhurst R."/>
            <person name="Hilario E."/>
            <person name="Nardozza S."/>
            <person name="Fraser L."/>
            <person name="Peng Y."/>
            <person name="Gunaseelan K."/>
            <person name="Simpson R."/>
            <person name="Tahir J."/>
            <person name="Deroles S."/>
            <person name="Templeton K."/>
            <person name="Luo Z."/>
            <person name="Davy M."/>
            <person name="Cheng C."/>
            <person name="Mcneilage M."/>
            <person name="Scaglione D."/>
            <person name="Liu Y."/>
            <person name="Zhang Q."/>
            <person name="Datson P."/>
            <person name="De Silva N."/>
            <person name="Gardiner S."/>
            <person name="Bassett H."/>
            <person name="Chagne D."/>
            <person name="Mccallum J."/>
            <person name="Dzierzon H."/>
            <person name="Deng C."/>
            <person name="Wang Y.-Y."/>
            <person name="Barron N."/>
            <person name="Manako K."/>
            <person name="Bowen J."/>
            <person name="Foster T."/>
            <person name="Erridge Z."/>
            <person name="Tiffin H."/>
            <person name="Waite C."/>
            <person name="Davies K."/>
            <person name="Grierson E."/>
            <person name="Laing W."/>
            <person name="Kirk R."/>
            <person name="Chen X."/>
            <person name="Wood M."/>
            <person name="Montefiori M."/>
            <person name="Brummell D."/>
            <person name="Schwinn K."/>
            <person name="Catanach A."/>
            <person name="Fullerton C."/>
            <person name="Li D."/>
            <person name="Meiyalaghan S."/>
            <person name="Nieuwenhuizen N."/>
            <person name="Read N."/>
            <person name="Prakash R."/>
            <person name="Hunter D."/>
            <person name="Zhang H."/>
            <person name="Mckenzie M."/>
            <person name="Knabel M."/>
            <person name="Harris A."/>
            <person name="Allan A."/>
            <person name="Chen A."/>
            <person name="Janssen B."/>
            <person name="Plunkett B."/>
            <person name="Dwamena C."/>
            <person name="Voogd C."/>
            <person name="Leif D."/>
            <person name="Lafferty D."/>
            <person name="Souleyre E."/>
            <person name="Varkonyi-Gasic E."/>
            <person name="Gambi F."/>
            <person name="Hanley J."/>
            <person name="Yao J.-L."/>
            <person name="Cheung J."/>
            <person name="David K."/>
            <person name="Warren B."/>
            <person name="Marsh K."/>
            <person name="Snowden K."/>
            <person name="Lin-Wang K."/>
            <person name="Brian L."/>
            <person name="Martinez-Sanchez M."/>
            <person name="Wang M."/>
            <person name="Ileperuma N."/>
            <person name="Macnee N."/>
            <person name="Campin R."/>
            <person name="Mcatee P."/>
            <person name="Drummond R."/>
            <person name="Espley R."/>
            <person name="Ireland H."/>
            <person name="Wu R."/>
            <person name="Atkinson R."/>
            <person name="Karunairetnam S."/>
            <person name="Bulley S."/>
            <person name="Chunkath S."/>
            <person name="Hanley Z."/>
            <person name="Storey R."/>
            <person name="Thrimawithana A."/>
            <person name="Thomson S."/>
            <person name="David C."/>
            <person name="Testolin R."/>
        </authorList>
    </citation>
    <scope>NUCLEOTIDE SEQUENCE [LARGE SCALE GENOMIC DNA]</scope>
    <source>
        <strain evidence="4">cv. Red5</strain>
        <tissue evidence="3">Young leaf</tissue>
    </source>
</reference>
<evidence type="ECO:0000259" key="2">
    <source>
        <dbReference type="Pfam" id="PF00888"/>
    </source>
</evidence>
<dbReference type="InterPro" id="IPR001373">
    <property type="entry name" value="Cullin_N"/>
</dbReference>
<name>A0A2R6QL57_ACTCC</name>
<feature type="non-terminal residue" evidence="3">
    <location>
        <position position="1"/>
    </location>
</feature>
<dbReference type="AlphaFoldDB" id="A0A2R6QL57"/>